<dbReference type="Proteomes" id="UP001500420">
    <property type="component" value="Unassembled WGS sequence"/>
</dbReference>
<dbReference type="Pfam" id="PF00582">
    <property type="entry name" value="Usp"/>
    <property type="match status" value="1"/>
</dbReference>
<organism evidence="2 3">
    <name type="scientific">Natronoarchaeum mannanilyticum</name>
    <dbReference type="NCBI Taxonomy" id="926360"/>
    <lineage>
        <taxon>Archaea</taxon>
        <taxon>Methanobacteriati</taxon>
        <taxon>Methanobacteriota</taxon>
        <taxon>Stenosarchaea group</taxon>
        <taxon>Halobacteria</taxon>
        <taxon>Halobacteriales</taxon>
        <taxon>Natronoarchaeaceae</taxon>
    </lineage>
</organism>
<evidence type="ECO:0000313" key="2">
    <source>
        <dbReference type="EMBL" id="GAA0663026.1"/>
    </source>
</evidence>
<reference evidence="2 3" key="1">
    <citation type="journal article" date="2019" name="Int. J. Syst. Evol. Microbiol.">
        <title>The Global Catalogue of Microorganisms (GCM) 10K type strain sequencing project: providing services to taxonomists for standard genome sequencing and annotation.</title>
        <authorList>
            <consortium name="The Broad Institute Genomics Platform"/>
            <consortium name="The Broad Institute Genome Sequencing Center for Infectious Disease"/>
            <person name="Wu L."/>
            <person name="Ma J."/>
        </authorList>
    </citation>
    <scope>NUCLEOTIDE SEQUENCE [LARGE SCALE GENOMIC DNA]</scope>
    <source>
        <strain evidence="2 3">JCM 16328</strain>
    </source>
</reference>
<keyword evidence="3" id="KW-1185">Reference proteome</keyword>
<gene>
    <name evidence="2" type="ORF">GCM10009020_04490</name>
</gene>
<comment type="caution">
    <text evidence="2">The sequence shown here is derived from an EMBL/GenBank/DDBJ whole genome shotgun (WGS) entry which is preliminary data.</text>
</comment>
<feature type="domain" description="UspA" evidence="1">
    <location>
        <begin position="2"/>
        <end position="141"/>
    </location>
</feature>
<accession>A0AAV3T5W1</accession>
<protein>
    <recommendedName>
        <fullName evidence="1">UspA domain-containing protein</fullName>
    </recommendedName>
</protein>
<dbReference type="SUPFAM" id="SSF52402">
    <property type="entry name" value="Adenine nucleotide alpha hydrolases-like"/>
    <property type="match status" value="1"/>
</dbReference>
<proteinExistence type="predicted"/>
<dbReference type="InterPro" id="IPR006016">
    <property type="entry name" value="UspA"/>
</dbReference>
<dbReference type="InterPro" id="IPR014729">
    <property type="entry name" value="Rossmann-like_a/b/a_fold"/>
</dbReference>
<evidence type="ECO:0000259" key="1">
    <source>
        <dbReference type="Pfam" id="PF00582"/>
    </source>
</evidence>
<sequence>MTFVVPFDGSEMATAALARAVEYADALDEEVVAVSVVSERKRYAREKGWIGEEQAFDVDNVVSRLRDQVTELAPDATFEHERIREYPPAREIANEIASVAEQYDPTVMFLGSENVGRVVTPLTSIGANVASDLTYDVYVVRHTTPPRLDEIEAHPEFYQDTTT</sequence>
<dbReference type="AlphaFoldDB" id="A0AAV3T5W1"/>
<dbReference type="EMBL" id="BAAADV010000001">
    <property type="protein sequence ID" value="GAA0663026.1"/>
    <property type="molecule type" value="Genomic_DNA"/>
</dbReference>
<dbReference type="RefSeq" id="WP_343772211.1">
    <property type="nucleotide sequence ID" value="NZ_BAAADV010000001.1"/>
</dbReference>
<name>A0AAV3T5W1_9EURY</name>
<evidence type="ECO:0000313" key="3">
    <source>
        <dbReference type="Proteomes" id="UP001500420"/>
    </source>
</evidence>
<dbReference type="Gene3D" id="3.40.50.620">
    <property type="entry name" value="HUPs"/>
    <property type="match status" value="1"/>
</dbReference>